<feature type="region of interest" description="Disordered" evidence="1">
    <location>
        <begin position="159"/>
        <end position="183"/>
    </location>
</feature>
<accession>A0AAT9HDI2</accession>
<gene>
    <name evidence="2" type="ORF">SHKM778_18810</name>
</gene>
<proteinExistence type="predicted"/>
<dbReference type="EMBL" id="AP035768">
    <property type="protein sequence ID" value="BFO15493.1"/>
    <property type="molecule type" value="Genomic_DNA"/>
</dbReference>
<reference evidence="2" key="2">
    <citation type="submission" date="2024-07" db="EMBL/GenBank/DDBJ databases">
        <title>Streptomyces haneummycinica sp. nov., a new antibiotic-producing actinobacterium isolated from marine sediment.</title>
        <authorList>
            <person name="Uemura M."/>
            <person name="Hamada M."/>
            <person name="Hirano S."/>
            <person name="Kobayashi K."/>
            <person name="Ohshiro T."/>
            <person name="Kobayashi T."/>
            <person name="Terahara T."/>
        </authorList>
    </citation>
    <scope>NUCLEOTIDE SEQUENCE</scope>
    <source>
        <strain evidence="2">KM77-8</strain>
    </source>
</reference>
<name>A0AAT9HDI2_9ACTN</name>
<reference evidence="2" key="1">
    <citation type="submission" date="2024-06" db="EMBL/GenBank/DDBJ databases">
        <authorList>
            <consortium name="consrtm"/>
            <person name="Uemura M."/>
            <person name="Terahara T."/>
        </authorList>
    </citation>
    <scope>NUCLEOTIDE SEQUENCE</scope>
    <source>
        <strain evidence="2">KM77-8</strain>
    </source>
</reference>
<organism evidence="2">
    <name type="scientific">Streptomyces haneummycinicus</name>
    <dbReference type="NCBI Taxonomy" id="3074435"/>
    <lineage>
        <taxon>Bacteria</taxon>
        <taxon>Bacillati</taxon>
        <taxon>Actinomycetota</taxon>
        <taxon>Actinomycetes</taxon>
        <taxon>Kitasatosporales</taxon>
        <taxon>Streptomycetaceae</taxon>
        <taxon>Streptomyces</taxon>
    </lineage>
</organism>
<protein>
    <submittedName>
        <fullName evidence="2">Uncharacterized protein</fullName>
    </submittedName>
</protein>
<evidence type="ECO:0000256" key="1">
    <source>
        <dbReference type="SAM" id="MobiDB-lite"/>
    </source>
</evidence>
<evidence type="ECO:0000313" key="2">
    <source>
        <dbReference type="EMBL" id="BFO15493.1"/>
    </source>
</evidence>
<sequence length="183" mass="19647">MPRDGDAFFRALALGLERAVPGLPAAQGIDLAAPRAMADLRRRMATWLTDHADAELLAAVAPDHTDTFTLDEIAAAGLDLGTDTPARLEFDGLGGLMPYAVDLTPEIRAELAIAQLLRRGDAASESGWNHAASDLLPLLAARTFGVRVTVVTADGSFQEFTPAPRRRTRPSRAPRHTPTPMWS</sequence>
<dbReference type="AlphaFoldDB" id="A0AAT9HDI2"/>
<feature type="compositionally biased region" description="Basic residues" evidence="1">
    <location>
        <begin position="164"/>
        <end position="175"/>
    </location>
</feature>